<protein>
    <recommendedName>
        <fullName evidence="1">Cupin type-2 domain-containing protein</fullName>
    </recommendedName>
</protein>
<dbReference type="Pfam" id="PF07883">
    <property type="entry name" value="Cupin_2"/>
    <property type="match status" value="1"/>
</dbReference>
<dbReference type="PANTHER" id="PTHR43346:SF1">
    <property type="entry name" value="QUERCETIN 2,3-DIOXYGENASE-RELATED"/>
    <property type="match status" value="1"/>
</dbReference>
<dbReference type="SUPFAM" id="SSF51182">
    <property type="entry name" value="RmlC-like cupins"/>
    <property type="match status" value="1"/>
</dbReference>
<organism evidence="2 3">
    <name type="scientific">Candidatus Daviesbacteria bacterium RIFCSPHIGHO2_12_FULL_43_11</name>
    <dbReference type="NCBI Taxonomy" id="1797780"/>
    <lineage>
        <taxon>Bacteria</taxon>
        <taxon>Candidatus Daviesiibacteriota</taxon>
    </lineage>
</organism>
<dbReference type="CDD" id="cd02223">
    <property type="entry name" value="cupin_Bh2720-like"/>
    <property type="match status" value="1"/>
</dbReference>
<dbReference type="AlphaFoldDB" id="A0A1F5K628"/>
<dbReference type="STRING" id="1797780.A3E45_04160"/>
<dbReference type="Gene3D" id="2.60.120.10">
    <property type="entry name" value="Jelly Rolls"/>
    <property type="match status" value="1"/>
</dbReference>
<evidence type="ECO:0000259" key="1">
    <source>
        <dbReference type="Pfam" id="PF07883"/>
    </source>
</evidence>
<comment type="caution">
    <text evidence="2">The sequence shown here is derived from an EMBL/GenBank/DDBJ whole genome shotgun (WGS) entry which is preliminary data.</text>
</comment>
<proteinExistence type="predicted"/>
<evidence type="ECO:0000313" key="2">
    <source>
        <dbReference type="EMBL" id="OGE36258.1"/>
    </source>
</evidence>
<accession>A0A1F5K628</accession>
<dbReference type="InterPro" id="IPR013096">
    <property type="entry name" value="Cupin_2"/>
</dbReference>
<reference evidence="2 3" key="1">
    <citation type="journal article" date="2016" name="Nat. Commun.">
        <title>Thousands of microbial genomes shed light on interconnected biogeochemical processes in an aquifer system.</title>
        <authorList>
            <person name="Anantharaman K."/>
            <person name="Brown C.T."/>
            <person name="Hug L.A."/>
            <person name="Sharon I."/>
            <person name="Castelle C.J."/>
            <person name="Probst A.J."/>
            <person name="Thomas B.C."/>
            <person name="Singh A."/>
            <person name="Wilkins M.J."/>
            <person name="Karaoz U."/>
            <person name="Brodie E.L."/>
            <person name="Williams K.H."/>
            <person name="Hubbard S.S."/>
            <person name="Banfield J.F."/>
        </authorList>
    </citation>
    <scope>NUCLEOTIDE SEQUENCE [LARGE SCALE GENOMIC DNA]</scope>
</reference>
<evidence type="ECO:0000313" key="3">
    <source>
        <dbReference type="Proteomes" id="UP000176405"/>
    </source>
</evidence>
<dbReference type="Proteomes" id="UP000176405">
    <property type="component" value="Unassembled WGS sequence"/>
</dbReference>
<name>A0A1F5K628_9BACT</name>
<feature type="domain" description="Cupin type-2" evidence="1">
    <location>
        <begin position="32"/>
        <end position="100"/>
    </location>
</feature>
<dbReference type="InterPro" id="IPR052538">
    <property type="entry name" value="Flavonoid_dioxygenase-like"/>
</dbReference>
<dbReference type="PANTHER" id="PTHR43346">
    <property type="entry name" value="LIGAND BINDING DOMAIN PROTEIN, PUTATIVE (AFU_ORTHOLOGUE AFUA_6G14370)-RELATED"/>
    <property type="match status" value="1"/>
</dbReference>
<dbReference type="InterPro" id="IPR011051">
    <property type="entry name" value="RmlC_Cupin_sf"/>
</dbReference>
<dbReference type="EMBL" id="MFDH01000014">
    <property type="protein sequence ID" value="OGE36258.1"/>
    <property type="molecule type" value="Genomic_DNA"/>
</dbReference>
<gene>
    <name evidence="2" type="ORF">A3E45_04160</name>
</gene>
<sequence length="123" mass="13344">MKGLVKDIKGQALSNTYFRQVLENGKHTQIVIMSIAPGEDIGMETHPDNDQVLYFVAGQGKAILNGEEADIEKGDLVLVNAGTEHNFINTGEEDLKIITTYSPPHHPAGTVHKTKEEADGAGY</sequence>
<dbReference type="InterPro" id="IPR014710">
    <property type="entry name" value="RmlC-like_jellyroll"/>
</dbReference>